<proteinExistence type="predicted"/>
<keyword evidence="3" id="KW-1185">Reference proteome</keyword>
<dbReference type="EMBL" id="ML978081">
    <property type="protein sequence ID" value="KAF2008837.1"/>
    <property type="molecule type" value="Genomic_DNA"/>
</dbReference>
<evidence type="ECO:0000313" key="3">
    <source>
        <dbReference type="Proteomes" id="UP000799778"/>
    </source>
</evidence>
<dbReference type="RefSeq" id="XP_033377176.1">
    <property type="nucleotide sequence ID" value="XM_033534810.1"/>
</dbReference>
<evidence type="ECO:0000313" key="2">
    <source>
        <dbReference type="EMBL" id="KAF2008837.1"/>
    </source>
</evidence>
<keyword evidence="1" id="KW-0472">Membrane</keyword>
<organism evidence="2 3">
    <name type="scientific">Aaosphaeria arxii CBS 175.79</name>
    <dbReference type="NCBI Taxonomy" id="1450172"/>
    <lineage>
        <taxon>Eukaryota</taxon>
        <taxon>Fungi</taxon>
        <taxon>Dikarya</taxon>
        <taxon>Ascomycota</taxon>
        <taxon>Pezizomycotina</taxon>
        <taxon>Dothideomycetes</taxon>
        <taxon>Pleosporomycetidae</taxon>
        <taxon>Pleosporales</taxon>
        <taxon>Pleosporales incertae sedis</taxon>
        <taxon>Aaosphaeria</taxon>
    </lineage>
</organism>
<name>A0A6A5X7P5_9PLEO</name>
<keyword evidence="1" id="KW-0812">Transmembrane</keyword>
<reference evidence="2" key="1">
    <citation type="journal article" date="2020" name="Stud. Mycol.">
        <title>101 Dothideomycetes genomes: a test case for predicting lifestyles and emergence of pathogens.</title>
        <authorList>
            <person name="Haridas S."/>
            <person name="Albert R."/>
            <person name="Binder M."/>
            <person name="Bloem J."/>
            <person name="Labutti K."/>
            <person name="Salamov A."/>
            <person name="Andreopoulos B."/>
            <person name="Baker S."/>
            <person name="Barry K."/>
            <person name="Bills G."/>
            <person name="Bluhm B."/>
            <person name="Cannon C."/>
            <person name="Castanera R."/>
            <person name="Culley D."/>
            <person name="Daum C."/>
            <person name="Ezra D."/>
            <person name="Gonzalez J."/>
            <person name="Henrissat B."/>
            <person name="Kuo A."/>
            <person name="Liang C."/>
            <person name="Lipzen A."/>
            <person name="Lutzoni F."/>
            <person name="Magnuson J."/>
            <person name="Mondo S."/>
            <person name="Nolan M."/>
            <person name="Ohm R."/>
            <person name="Pangilinan J."/>
            <person name="Park H.-J."/>
            <person name="Ramirez L."/>
            <person name="Alfaro M."/>
            <person name="Sun H."/>
            <person name="Tritt A."/>
            <person name="Yoshinaga Y."/>
            <person name="Zwiers L.-H."/>
            <person name="Turgeon B."/>
            <person name="Goodwin S."/>
            <person name="Spatafora J."/>
            <person name="Crous P."/>
            <person name="Grigoriev I."/>
        </authorList>
    </citation>
    <scope>NUCLEOTIDE SEQUENCE</scope>
    <source>
        <strain evidence="2">CBS 175.79</strain>
    </source>
</reference>
<accession>A0A6A5X7P5</accession>
<gene>
    <name evidence="2" type="ORF">BU24DRAFT_92350</name>
</gene>
<keyword evidence="1" id="KW-1133">Transmembrane helix</keyword>
<protein>
    <submittedName>
        <fullName evidence="2">Uncharacterized protein</fullName>
    </submittedName>
</protein>
<dbReference type="GeneID" id="54292207"/>
<feature type="transmembrane region" description="Helical" evidence="1">
    <location>
        <begin position="55"/>
        <end position="76"/>
    </location>
</feature>
<evidence type="ECO:0000256" key="1">
    <source>
        <dbReference type="SAM" id="Phobius"/>
    </source>
</evidence>
<sequence length="91" mass="10446">MLLSFHQATPHSMFSPTGIFTPCLRVWLCLFPWSGGRTTFQEFFLSKVFLSRSRIFPLPTIILAYLASALALTSFFPFSPFTPVFHHDPYI</sequence>
<feature type="transmembrane region" description="Helical" evidence="1">
    <location>
        <begin position="12"/>
        <end position="34"/>
    </location>
</feature>
<dbReference type="AlphaFoldDB" id="A0A6A5X7P5"/>
<dbReference type="Proteomes" id="UP000799778">
    <property type="component" value="Unassembled WGS sequence"/>
</dbReference>